<evidence type="ECO:0000256" key="7">
    <source>
        <dbReference type="ARBA" id="ARBA00031423"/>
    </source>
</evidence>
<evidence type="ECO:0000313" key="9">
    <source>
        <dbReference type="EMBL" id="GGM60096.1"/>
    </source>
</evidence>
<evidence type="ECO:0000256" key="6">
    <source>
        <dbReference type="ARBA" id="ARBA00023277"/>
    </source>
</evidence>
<comment type="catalytic activity">
    <reaction evidence="1">
        <text>Transfers a segment of a (1-&gt;4)-alpha-D-glucan to a new position in an acceptor, which may be glucose or a (1-&gt;4)-alpha-D-glucan.</text>
        <dbReference type="EC" id="2.4.1.25"/>
    </reaction>
</comment>
<dbReference type="Gene3D" id="3.20.20.80">
    <property type="entry name" value="Glycosidases"/>
    <property type="match status" value="1"/>
</dbReference>
<dbReference type="Pfam" id="PF02446">
    <property type="entry name" value="Glyco_hydro_77"/>
    <property type="match status" value="1"/>
</dbReference>
<dbReference type="NCBIfam" id="NF011080">
    <property type="entry name" value="PRK14508.1-3"/>
    <property type="match status" value="1"/>
</dbReference>
<accession>A0A830FTW2</accession>
<dbReference type="EMBL" id="BMOO01000002">
    <property type="protein sequence ID" value="GGM60096.1"/>
    <property type="molecule type" value="Genomic_DNA"/>
</dbReference>
<comment type="caution">
    <text evidence="9">The sequence shown here is derived from an EMBL/GenBank/DDBJ whole genome shotgun (WGS) entry which is preliminary data.</text>
</comment>
<dbReference type="OrthoDB" id="104697at2157"/>
<gene>
    <name evidence="9" type="primary">malQ</name>
    <name evidence="9" type="ORF">GCM10009017_07850</name>
</gene>
<keyword evidence="4" id="KW-0328">Glycosyltransferase</keyword>
<dbReference type="GO" id="GO:0005975">
    <property type="term" value="P:carbohydrate metabolic process"/>
    <property type="evidence" value="ECO:0007669"/>
    <property type="project" value="InterPro"/>
</dbReference>
<dbReference type="EC" id="2.4.1.25" evidence="3"/>
<proteinExistence type="inferred from homology"/>
<keyword evidence="10" id="KW-1185">Reference proteome</keyword>
<keyword evidence="5 9" id="KW-0808">Transferase</keyword>
<dbReference type="PANTHER" id="PTHR32438:SF5">
    <property type="entry name" value="4-ALPHA-GLUCANOTRANSFERASE DPE1, CHLOROPLASTIC_AMYLOPLASTIC"/>
    <property type="match status" value="1"/>
</dbReference>
<protein>
    <recommendedName>
        <fullName evidence="3">4-alpha-glucanotransferase</fullName>
        <ecNumber evidence="3">2.4.1.25</ecNumber>
    </recommendedName>
    <alternativeName>
        <fullName evidence="7">Amylomaltase</fullName>
    </alternativeName>
    <alternativeName>
        <fullName evidence="8">Disproportionating enzyme</fullName>
    </alternativeName>
</protein>
<sequence>MRGGRKNVRMDFERASGVFCHVTSLPGRHGIGDLGAGARDFLAFLERADQSVWQFCPVGPTSGAHGHSPYSSPSAFAGNPLLLDLDALHERGWLTTAEVEPPEGCDDATVAYDVVAPYKRERLRRAFERFDEAGSPGFDAFRERESDWLADYALFAALKAEHDGAPWTAWPTGLRERDPDALARARDEHAEAVRYHAFVQWRFDEQWRALRAAADDRGVTLLGDVPMYPALDSADVWANPEAFALADGRPSAVAGVPPNPGDDGQRWGMPVYDWDALAADDYGWWRARLGRLLERVDVARLDHFKAFESFWAIPADAEDPAAGEWRVGPGVDFFETVRDAVGGLPFVVEDLGFLDAELESLRERFGFPGMRVAQYADWCADHHRHKPHDYPRDCVAYTSTHDTDTITGYYDGLDDTQRACMEYALGVSGDGVAWDVVDGVWESEAVLAVTTVPDLLGAGSEARLNTPGTTAGNWRWRFDPAALDDALAERLRATTAASGRA</sequence>
<dbReference type="NCBIfam" id="TIGR00217">
    <property type="entry name" value="malQ"/>
    <property type="match status" value="1"/>
</dbReference>
<evidence type="ECO:0000256" key="4">
    <source>
        <dbReference type="ARBA" id="ARBA00022676"/>
    </source>
</evidence>
<keyword evidence="6" id="KW-0119">Carbohydrate metabolism</keyword>
<evidence type="ECO:0000256" key="1">
    <source>
        <dbReference type="ARBA" id="ARBA00000439"/>
    </source>
</evidence>
<name>A0A830FTW2_9EURY</name>
<dbReference type="InterPro" id="IPR003385">
    <property type="entry name" value="Glyco_hydro_77"/>
</dbReference>
<evidence type="ECO:0000256" key="2">
    <source>
        <dbReference type="ARBA" id="ARBA00005684"/>
    </source>
</evidence>
<dbReference type="AlphaFoldDB" id="A0A830FTW2"/>
<reference evidence="9" key="1">
    <citation type="journal article" date="2014" name="Int. J. Syst. Evol. Microbiol.">
        <title>Complete genome sequence of Corynebacterium casei LMG S-19264T (=DSM 44701T), isolated from a smear-ripened cheese.</title>
        <authorList>
            <consortium name="US DOE Joint Genome Institute (JGI-PGF)"/>
            <person name="Walter F."/>
            <person name="Albersmeier A."/>
            <person name="Kalinowski J."/>
            <person name="Ruckert C."/>
        </authorList>
    </citation>
    <scope>NUCLEOTIDE SEQUENCE</scope>
    <source>
        <strain evidence="9">JCM 16108</strain>
    </source>
</reference>
<dbReference type="SUPFAM" id="SSF51445">
    <property type="entry name" value="(Trans)glycosidases"/>
    <property type="match status" value="1"/>
</dbReference>
<dbReference type="GO" id="GO:0004134">
    <property type="term" value="F:4-alpha-glucanotransferase activity"/>
    <property type="evidence" value="ECO:0007669"/>
    <property type="project" value="UniProtKB-EC"/>
</dbReference>
<comment type="similarity">
    <text evidence="2">Belongs to the disproportionating enzyme family.</text>
</comment>
<reference evidence="9" key="2">
    <citation type="submission" date="2020-09" db="EMBL/GenBank/DDBJ databases">
        <authorList>
            <person name="Sun Q."/>
            <person name="Ohkuma M."/>
        </authorList>
    </citation>
    <scope>NUCLEOTIDE SEQUENCE</scope>
    <source>
        <strain evidence="9">JCM 16108</strain>
    </source>
</reference>
<evidence type="ECO:0000313" key="10">
    <source>
        <dbReference type="Proteomes" id="UP000614609"/>
    </source>
</evidence>
<evidence type="ECO:0000256" key="3">
    <source>
        <dbReference type="ARBA" id="ARBA00012560"/>
    </source>
</evidence>
<dbReference type="RefSeq" id="WP_188870081.1">
    <property type="nucleotide sequence ID" value="NZ_BMOO01000002.1"/>
</dbReference>
<evidence type="ECO:0000256" key="5">
    <source>
        <dbReference type="ARBA" id="ARBA00022679"/>
    </source>
</evidence>
<dbReference type="PANTHER" id="PTHR32438">
    <property type="entry name" value="4-ALPHA-GLUCANOTRANSFERASE DPE1, CHLOROPLASTIC/AMYLOPLASTIC"/>
    <property type="match status" value="1"/>
</dbReference>
<dbReference type="Proteomes" id="UP000614609">
    <property type="component" value="Unassembled WGS sequence"/>
</dbReference>
<organism evidence="9 10">
    <name type="scientific">Halarchaeum rubridurum</name>
    <dbReference type="NCBI Taxonomy" id="489911"/>
    <lineage>
        <taxon>Archaea</taxon>
        <taxon>Methanobacteriati</taxon>
        <taxon>Methanobacteriota</taxon>
        <taxon>Stenosarchaea group</taxon>
        <taxon>Halobacteria</taxon>
        <taxon>Halobacteriales</taxon>
        <taxon>Halobacteriaceae</taxon>
    </lineage>
</organism>
<dbReference type="InterPro" id="IPR017853">
    <property type="entry name" value="GH"/>
</dbReference>
<evidence type="ECO:0000256" key="8">
    <source>
        <dbReference type="ARBA" id="ARBA00031501"/>
    </source>
</evidence>